<protein>
    <submittedName>
        <fullName evidence="2">Uncharacterized protein</fullName>
    </submittedName>
</protein>
<dbReference type="AlphaFoldDB" id="A0A176ZK47"/>
<reference evidence="2 3" key="1">
    <citation type="submission" date="2016-02" db="EMBL/GenBank/DDBJ databases">
        <title>Draft genome sequence of the strain BR 10247T Bradyrhizobium neotropicale isolated from nodules of Centrolobium paraense.</title>
        <authorList>
            <person name="Simoes-Araujo J.L."/>
            <person name="Barauna A.C."/>
            <person name="Silva K."/>
            <person name="Zilli J.E."/>
        </authorList>
    </citation>
    <scope>NUCLEOTIDE SEQUENCE [LARGE SCALE GENOMIC DNA]</scope>
    <source>
        <strain evidence="2 3">BR 10247</strain>
    </source>
</reference>
<keyword evidence="1" id="KW-0472">Membrane</keyword>
<evidence type="ECO:0000313" key="3">
    <source>
        <dbReference type="Proteomes" id="UP000077173"/>
    </source>
</evidence>
<keyword evidence="3" id="KW-1185">Reference proteome</keyword>
<evidence type="ECO:0000313" key="2">
    <source>
        <dbReference type="EMBL" id="OAF20212.1"/>
    </source>
</evidence>
<comment type="caution">
    <text evidence="2">The sequence shown here is derived from an EMBL/GenBank/DDBJ whole genome shotgun (WGS) entry which is preliminary data.</text>
</comment>
<keyword evidence="1" id="KW-0812">Transmembrane</keyword>
<gene>
    <name evidence="2" type="ORF">AXW67_33310</name>
</gene>
<name>A0A176ZK47_9BRAD</name>
<dbReference type="Proteomes" id="UP000077173">
    <property type="component" value="Unassembled WGS sequence"/>
</dbReference>
<organism evidence="2 3">
    <name type="scientific">Bradyrhizobium neotropicale</name>
    <dbReference type="NCBI Taxonomy" id="1497615"/>
    <lineage>
        <taxon>Bacteria</taxon>
        <taxon>Pseudomonadati</taxon>
        <taxon>Pseudomonadota</taxon>
        <taxon>Alphaproteobacteria</taxon>
        <taxon>Hyphomicrobiales</taxon>
        <taxon>Nitrobacteraceae</taxon>
        <taxon>Bradyrhizobium</taxon>
    </lineage>
</organism>
<proteinExistence type="predicted"/>
<keyword evidence="1" id="KW-1133">Transmembrane helix</keyword>
<evidence type="ECO:0000256" key="1">
    <source>
        <dbReference type="SAM" id="Phobius"/>
    </source>
</evidence>
<dbReference type="EMBL" id="LSEF01000003">
    <property type="protein sequence ID" value="OAF20212.1"/>
    <property type="molecule type" value="Genomic_DNA"/>
</dbReference>
<accession>A0A176ZK47</accession>
<feature type="transmembrane region" description="Helical" evidence="1">
    <location>
        <begin position="9"/>
        <end position="28"/>
    </location>
</feature>
<sequence>MGRRRTRHYAAIGAAIAVAWMLLLAFVVPLLTVLLVPAAFCGAVMGALCGRFAGIVPLPLPDVIATDPNTLVGADHPSRHQHGVILSN</sequence>